<dbReference type="Pfam" id="PF19124">
    <property type="entry name" value="DUF5808"/>
    <property type="match status" value="1"/>
</dbReference>
<dbReference type="InterPro" id="IPR043831">
    <property type="entry name" value="DUF5808"/>
</dbReference>
<reference evidence="3 4" key="1">
    <citation type="submission" date="2019-01" db="EMBL/GenBank/DDBJ databases">
        <title>Mucilaginibacter antarcticum sp. nov., isolated from antarctic soil.</title>
        <authorList>
            <person name="Yan Y.-Q."/>
            <person name="Du Z.-J."/>
        </authorList>
    </citation>
    <scope>NUCLEOTIDE SEQUENCE [LARGE SCALE GENOMIC DNA]</scope>
    <source>
        <strain evidence="3 4">F01003</strain>
    </source>
</reference>
<evidence type="ECO:0000313" key="4">
    <source>
        <dbReference type="Proteomes" id="UP000286701"/>
    </source>
</evidence>
<evidence type="ECO:0000256" key="1">
    <source>
        <dbReference type="SAM" id="Phobius"/>
    </source>
</evidence>
<keyword evidence="1" id="KW-0472">Membrane</keyword>
<evidence type="ECO:0000313" key="3">
    <source>
        <dbReference type="EMBL" id="RWY47945.1"/>
    </source>
</evidence>
<keyword evidence="1" id="KW-1133">Transmembrane helix</keyword>
<evidence type="ECO:0000259" key="2">
    <source>
        <dbReference type="Pfam" id="PF19124"/>
    </source>
</evidence>
<gene>
    <name evidence="3" type="ORF">EPL05_20355</name>
</gene>
<dbReference type="OrthoDB" id="157646at2"/>
<dbReference type="EMBL" id="SBIW01000012">
    <property type="protein sequence ID" value="RWY47945.1"/>
    <property type="molecule type" value="Genomic_DNA"/>
</dbReference>
<proteinExistence type="predicted"/>
<dbReference type="Proteomes" id="UP000286701">
    <property type="component" value="Unassembled WGS sequence"/>
</dbReference>
<sequence>MSELDKNDASHWIWRMFYYNPSDPKLVVTKRFGWGWTFNFAHKTTWLFLLVVIGIAIAVSVLAKR</sequence>
<feature type="transmembrane region" description="Helical" evidence="1">
    <location>
        <begin position="44"/>
        <end position="63"/>
    </location>
</feature>
<accession>A0A444MIH8</accession>
<feature type="domain" description="DUF5808" evidence="2">
    <location>
        <begin position="21"/>
        <end position="46"/>
    </location>
</feature>
<protein>
    <recommendedName>
        <fullName evidence="2">DUF5808 domain-containing protein</fullName>
    </recommendedName>
</protein>
<comment type="caution">
    <text evidence="3">The sequence shown here is derived from an EMBL/GenBank/DDBJ whole genome shotgun (WGS) entry which is preliminary data.</text>
</comment>
<dbReference type="RefSeq" id="WP_128535840.1">
    <property type="nucleotide sequence ID" value="NZ_SBIW01000012.1"/>
</dbReference>
<dbReference type="AlphaFoldDB" id="A0A444MIH8"/>
<name>A0A444MIH8_9SPHI</name>
<organism evidence="3 4">
    <name type="scientific">Mucilaginibacter gilvus</name>
    <dbReference type="NCBI Taxonomy" id="2305909"/>
    <lineage>
        <taxon>Bacteria</taxon>
        <taxon>Pseudomonadati</taxon>
        <taxon>Bacteroidota</taxon>
        <taxon>Sphingobacteriia</taxon>
        <taxon>Sphingobacteriales</taxon>
        <taxon>Sphingobacteriaceae</taxon>
        <taxon>Mucilaginibacter</taxon>
    </lineage>
</organism>
<keyword evidence="1" id="KW-0812">Transmembrane</keyword>
<keyword evidence="4" id="KW-1185">Reference proteome</keyword>